<dbReference type="EMBL" id="CAJPIN010064965">
    <property type="protein sequence ID" value="CAG2067211.1"/>
    <property type="molecule type" value="Genomic_DNA"/>
</dbReference>
<comment type="caution">
    <text evidence="2">The sequence shown here is derived from an EMBL/GenBank/DDBJ whole genome shotgun (WGS) entry which is preliminary data.</text>
</comment>
<evidence type="ECO:0000313" key="2">
    <source>
        <dbReference type="EMBL" id="CAG2067211.1"/>
    </source>
</evidence>
<keyword evidence="3" id="KW-1185">Reference proteome</keyword>
<feature type="compositionally biased region" description="Acidic residues" evidence="1">
    <location>
        <begin position="149"/>
        <end position="158"/>
    </location>
</feature>
<feature type="non-terminal residue" evidence="2">
    <location>
        <position position="338"/>
    </location>
</feature>
<accession>A0ABN7PHG5</accession>
<evidence type="ECO:0000256" key="1">
    <source>
        <dbReference type="SAM" id="MobiDB-lite"/>
    </source>
</evidence>
<feature type="region of interest" description="Disordered" evidence="1">
    <location>
        <begin position="19"/>
        <end position="54"/>
    </location>
</feature>
<name>A0ABN7PHG5_TIMPD</name>
<sequence>MLKEVDLFRTLLPSPSLAVSSEDVGSARPPCDPAGLSRCQGRKQGSTKQWGDSGKDRDQFSWLLCTNRQSHEQEKLMLTQIIAGDSLLQLGHKTHEVRTALGIPQYCGCPVSKEAPLVNINGICKELLKNLGKSEPVNGLVKMEVKEEKDEEKEEEDNGGATVKTEDKKTPLGWLADVALSSKDEKKCEESGSSSDTEEDKEGTFSTLRELLIRPSHKPNGSRAASPATNLTPLPKTKKSRMDTLDEVISSVIESSVPHNETSSTSADVKPVLELKHFVRRYKVIPKGRDPMPIRIMTMTESKILYPDVPHSWLCDGKLLRLHDPDHEGNYHVFQVMD</sequence>
<gene>
    <name evidence="2" type="ORF">TPAB3V08_LOCUS14154</name>
</gene>
<organism evidence="2 3">
    <name type="scientific">Timema podura</name>
    <name type="common">Walking stick</name>
    <dbReference type="NCBI Taxonomy" id="61482"/>
    <lineage>
        <taxon>Eukaryota</taxon>
        <taxon>Metazoa</taxon>
        <taxon>Ecdysozoa</taxon>
        <taxon>Arthropoda</taxon>
        <taxon>Hexapoda</taxon>
        <taxon>Insecta</taxon>
        <taxon>Pterygota</taxon>
        <taxon>Neoptera</taxon>
        <taxon>Polyneoptera</taxon>
        <taxon>Phasmatodea</taxon>
        <taxon>Timematodea</taxon>
        <taxon>Timematoidea</taxon>
        <taxon>Timematidae</taxon>
        <taxon>Timema</taxon>
    </lineage>
</organism>
<feature type="region of interest" description="Disordered" evidence="1">
    <location>
        <begin position="183"/>
        <end position="241"/>
    </location>
</feature>
<reference evidence="2" key="1">
    <citation type="submission" date="2021-03" db="EMBL/GenBank/DDBJ databases">
        <authorList>
            <person name="Tran Van P."/>
        </authorList>
    </citation>
    <scope>NUCLEOTIDE SEQUENCE</scope>
</reference>
<feature type="region of interest" description="Disordered" evidence="1">
    <location>
        <begin position="144"/>
        <end position="168"/>
    </location>
</feature>
<evidence type="ECO:0000313" key="3">
    <source>
        <dbReference type="Proteomes" id="UP001153148"/>
    </source>
</evidence>
<proteinExistence type="predicted"/>
<protein>
    <submittedName>
        <fullName evidence="2">Uncharacterized protein</fullName>
    </submittedName>
</protein>
<dbReference type="Proteomes" id="UP001153148">
    <property type="component" value="Unassembled WGS sequence"/>
</dbReference>